<evidence type="ECO:0000256" key="8">
    <source>
        <dbReference type="ARBA" id="ARBA00023002"/>
    </source>
</evidence>
<comment type="cofactor">
    <cofactor evidence="10">
        <name>FAD</name>
        <dbReference type="ChEBI" id="CHEBI:57692"/>
    </cofactor>
</comment>
<gene>
    <name evidence="10" type="primary">mnmC</name>
    <name evidence="13" type="ORF">YC6258_04439</name>
</gene>
<dbReference type="STRING" id="1445510.YC6258_04439"/>
<dbReference type="GO" id="GO:0032259">
    <property type="term" value="P:methylation"/>
    <property type="evidence" value="ECO:0007669"/>
    <property type="project" value="UniProtKB-KW"/>
</dbReference>
<keyword evidence="4 10" id="KW-0808">Transferase</keyword>
<sequence length="653" mass="73100">MNSPRILPAQVSWQADLVPVSTVFDDVYFSKAGGIAETEYVFINSNRLSERFAQLKPRQTFVIAETGFGTGLNFLVAASLFTAMQTDGQIPSSCRLHFISAEKHPFLLQDLRQIYQHWPQFQTLCDCLLNAYPHLIPGFHRLDFDTLQLTLMFGEADRMFSKLHGSVDCWFLDGFAPSKNPDMWSDTLFTEIARLSRYQTTFATFTAAGIVRRGLKGRGFEVRKTQGFGHKRDMLTGSFAGLGPQLPDSHPAWFQLPREQQVQRVAIIGAGMAGASCAHALSHRGIACEVFEQHQSIASEASGNAQGALYIKPSWESSYHNRFYSQAFGFANRRYHHLEELEWQPCGVLISGWNDKEKQRQQNFNSQDPYSDFLIRPVDQSDASHHAGIDTTAGLWLSDGGWVHPPSLCQQLLQSARIHLGTQIVTLNLEHDNCWVLSDQQGQRHGPFTQVIFANANAARNFPATANLPVKPIRGQTSAIAVNRDVPLTSVLCAKGYVSPVRNGQLNFGATFNLNDSSTALNESDHQENLKNLFSCFPALKNHLDDTPELTGRVGFRCTTPDYMPIAGPLPDWNYYQAHYGNLNQRRSHWPHPQYLPGLYCNIGHGSRGLTSAPLCGELIAAMICSEPLPIEMDIIDHLHPARFIIKQFKQQP</sequence>
<feature type="domain" description="FAD dependent oxidoreductase" evidence="11">
    <location>
        <begin position="264"/>
        <end position="623"/>
    </location>
</feature>
<evidence type="ECO:0000259" key="12">
    <source>
        <dbReference type="Pfam" id="PF05430"/>
    </source>
</evidence>
<dbReference type="NCBIfam" id="NF002481">
    <property type="entry name" value="PRK01747.1-2"/>
    <property type="match status" value="1"/>
</dbReference>
<dbReference type="InterPro" id="IPR047785">
    <property type="entry name" value="tRNA_MNMC2"/>
</dbReference>
<dbReference type="HOGENOM" id="CLU_022427_1_0_6"/>
<evidence type="ECO:0000256" key="6">
    <source>
        <dbReference type="ARBA" id="ARBA00022694"/>
    </source>
</evidence>
<dbReference type="InterPro" id="IPR023032">
    <property type="entry name" value="tRNA_MAMT_biosynth_bifunc_MnmC"/>
</dbReference>
<dbReference type="Gene3D" id="3.50.50.60">
    <property type="entry name" value="FAD/NAD(P)-binding domain"/>
    <property type="match status" value="1"/>
</dbReference>
<feature type="region of interest" description="tRNA (mnm(5)s(2)U34)-methyltransferase" evidence="10">
    <location>
        <begin position="1"/>
        <end position="240"/>
    </location>
</feature>
<comment type="catalytic activity">
    <reaction evidence="10">
        <text>5-aminomethyl-2-thiouridine(34) in tRNA + S-adenosyl-L-methionine = 5-methylaminomethyl-2-thiouridine(34) in tRNA + S-adenosyl-L-homocysteine + H(+)</text>
        <dbReference type="Rhea" id="RHEA:19569"/>
        <dbReference type="Rhea" id="RHEA-COMP:10195"/>
        <dbReference type="Rhea" id="RHEA-COMP:10197"/>
        <dbReference type="ChEBI" id="CHEBI:15378"/>
        <dbReference type="ChEBI" id="CHEBI:57856"/>
        <dbReference type="ChEBI" id="CHEBI:59789"/>
        <dbReference type="ChEBI" id="CHEBI:74454"/>
        <dbReference type="ChEBI" id="CHEBI:74455"/>
        <dbReference type="EC" id="2.1.1.61"/>
    </reaction>
</comment>
<dbReference type="GO" id="GO:0005737">
    <property type="term" value="C:cytoplasm"/>
    <property type="evidence" value="ECO:0007669"/>
    <property type="project" value="UniProtKB-SubCell"/>
</dbReference>
<dbReference type="InterPro" id="IPR036188">
    <property type="entry name" value="FAD/NAD-bd_sf"/>
</dbReference>
<reference evidence="13 14" key="1">
    <citation type="submission" date="2014-01" db="EMBL/GenBank/DDBJ databases">
        <title>Full genme sequencing of cellulolytic bacterium Gynuella sunshinyii YC6258T gen. nov., sp. nov.</title>
        <authorList>
            <person name="Khan H."/>
            <person name="Chung E.J."/>
            <person name="Chung Y.R."/>
        </authorList>
    </citation>
    <scope>NUCLEOTIDE SEQUENCE [LARGE SCALE GENOMIC DNA]</scope>
    <source>
        <strain evidence="13 14">YC6258</strain>
    </source>
</reference>
<dbReference type="GO" id="GO:0002097">
    <property type="term" value="P:tRNA wobble base modification"/>
    <property type="evidence" value="ECO:0007669"/>
    <property type="project" value="UniProtKB-UniRule"/>
</dbReference>
<keyword evidence="7 10" id="KW-0274">FAD</keyword>
<keyword evidence="14" id="KW-1185">Reference proteome</keyword>
<evidence type="ECO:0000256" key="7">
    <source>
        <dbReference type="ARBA" id="ARBA00022827"/>
    </source>
</evidence>
<keyword evidence="5 10" id="KW-0949">S-adenosyl-L-methionine</keyword>
<keyword evidence="1 10" id="KW-0963">Cytoplasm</keyword>
<dbReference type="PANTHER" id="PTHR13847">
    <property type="entry name" value="SARCOSINE DEHYDROGENASE-RELATED"/>
    <property type="match status" value="1"/>
</dbReference>
<comment type="similarity">
    <text evidence="10">In the N-terminal section; belongs to the methyltransferase superfamily. tRNA (mnm(5)s(2)U34)-methyltransferase family.</text>
</comment>
<keyword evidence="2 10" id="KW-0489">Methyltransferase</keyword>
<dbReference type="GO" id="GO:0004808">
    <property type="term" value="F:tRNA (5-methylaminomethyl-2-thiouridylate)(34)-methyltransferase activity"/>
    <property type="evidence" value="ECO:0007669"/>
    <property type="project" value="UniProtKB-EC"/>
</dbReference>
<dbReference type="OrthoDB" id="9786494at2"/>
<keyword evidence="3 10" id="KW-0285">Flavoprotein</keyword>
<dbReference type="InterPro" id="IPR017610">
    <property type="entry name" value="tRNA_S-uridine_synth_MnmC_C"/>
</dbReference>
<dbReference type="PATRIC" id="fig|1445510.3.peg.4403"/>
<evidence type="ECO:0000313" key="13">
    <source>
        <dbReference type="EMBL" id="AJQ96471.1"/>
    </source>
</evidence>
<dbReference type="GO" id="GO:0050660">
    <property type="term" value="F:flavin adenine dinucleotide binding"/>
    <property type="evidence" value="ECO:0007669"/>
    <property type="project" value="UniProtKB-UniRule"/>
</dbReference>
<dbReference type="NCBIfam" id="NF033855">
    <property type="entry name" value="tRNA_MNMC2"/>
    <property type="match status" value="1"/>
</dbReference>
<dbReference type="Pfam" id="PF01266">
    <property type="entry name" value="DAO"/>
    <property type="match status" value="1"/>
</dbReference>
<proteinExistence type="inferred from homology"/>
<dbReference type="EMBL" id="CP007142">
    <property type="protein sequence ID" value="AJQ96471.1"/>
    <property type="molecule type" value="Genomic_DNA"/>
</dbReference>
<dbReference type="GO" id="GO:0016645">
    <property type="term" value="F:oxidoreductase activity, acting on the CH-NH group of donors"/>
    <property type="evidence" value="ECO:0007669"/>
    <property type="project" value="InterPro"/>
</dbReference>
<evidence type="ECO:0000256" key="5">
    <source>
        <dbReference type="ARBA" id="ARBA00022691"/>
    </source>
</evidence>
<dbReference type="NCBIfam" id="TIGR03197">
    <property type="entry name" value="MnmC_Cterm"/>
    <property type="match status" value="1"/>
</dbReference>
<evidence type="ECO:0000313" key="14">
    <source>
        <dbReference type="Proteomes" id="UP000032266"/>
    </source>
</evidence>
<comment type="similarity">
    <text evidence="10">In the C-terminal section; belongs to the DAO family.</text>
</comment>
<dbReference type="HAMAP" id="MF_01102">
    <property type="entry name" value="MnmC"/>
    <property type="match status" value="1"/>
</dbReference>
<feature type="domain" description="MnmC-like methyltransferase" evidence="12">
    <location>
        <begin position="120"/>
        <end position="238"/>
    </location>
</feature>
<dbReference type="KEGG" id="gsn:YC6258_04439"/>
<evidence type="ECO:0000256" key="2">
    <source>
        <dbReference type="ARBA" id="ARBA00022603"/>
    </source>
</evidence>
<comment type="subcellular location">
    <subcellularLocation>
        <location evidence="10">Cytoplasm</location>
    </subcellularLocation>
</comment>
<comment type="function">
    <text evidence="10">Catalyzes the last two steps in the biosynthesis of 5-methylaminomethyl-2-thiouridine (mnm(5)s(2)U) at the wobble position (U34) in tRNA. Catalyzes the FAD-dependent demodification of cmnm(5)s(2)U34 to nm(5)s(2)U34, followed by the transfer of a methyl group from S-adenosyl-L-methionine to nm(5)s(2)U34, to form mnm(5)s(2)U34.</text>
</comment>
<dbReference type="AlphaFoldDB" id="A0A0C5VQC7"/>
<evidence type="ECO:0000256" key="1">
    <source>
        <dbReference type="ARBA" id="ARBA00022490"/>
    </source>
</evidence>
<dbReference type="Gene3D" id="3.30.9.10">
    <property type="entry name" value="D-Amino Acid Oxidase, subunit A, domain 2"/>
    <property type="match status" value="1"/>
</dbReference>
<dbReference type="InterPro" id="IPR006076">
    <property type="entry name" value="FAD-dep_OxRdtase"/>
</dbReference>
<dbReference type="Proteomes" id="UP000032266">
    <property type="component" value="Chromosome"/>
</dbReference>
<dbReference type="Pfam" id="PF05430">
    <property type="entry name" value="Methyltransf_30"/>
    <property type="match status" value="1"/>
</dbReference>
<dbReference type="EC" id="1.5.-.-" evidence="10"/>
<keyword evidence="6 10" id="KW-0819">tRNA processing</keyword>
<evidence type="ECO:0000256" key="10">
    <source>
        <dbReference type="HAMAP-Rule" id="MF_01102"/>
    </source>
</evidence>
<evidence type="ECO:0000256" key="4">
    <source>
        <dbReference type="ARBA" id="ARBA00022679"/>
    </source>
</evidence>
<name>A0A0C5VQC7_9GAMM</name>
<dbReference type="RefSeq" id="WP_052830429.1">
    <property type="nucleotide sequence ID" value="NZ_CP007142.1"/>
</dbReference>
<accession>A0A0C5VQC7</accession>
<keyword evidence="8 10" id="KW-0560">Oxidoreductase</keyword>
<keyword evidence="9 10" id="KW-0511">Multifunctional enzyme</keyword>
<dbReference type="PANTHER" id="PTHR13847:SF283">
    <property type="entry name" value="TRNA 5-METHYLAMINOMETHYL-2-THIOURIDINE BIOSYNTHESIS BIFUNCTIONAL PROTEIN MNMC"/>
    <property type="match status" value="1"/>
</dbReference>
<dbReference type="InterPro" id="IPR008471">
    <property type="entry name" value="MnmC-like_methylTransf"/>
</dbReference>
<dbReference type="Gene3D" id="3.40.50.150">
    <property type="entry name" value="Vaccinia Virus protein VP39"/>
    <property type="match status" value="1"/>
</dbReference>
<dbReference type="EC" id="2.1.1.61" evidence="10"/>
<organism evidence="13 14">
    <name type="scientific">Gynuella sunshinyii YC6258</name>
    <dbReference type="NCBI Taxonomy" id="1445510"/>
    <lineage>
        <taxon>Bacteria</taxon>
        <taxon>Pseudomonadati</taxon>
        <taxon>Pseudomonadota</taxon>
        <taxon>Gammaproteobacteria</taxon>
        <taxon>Oceanospirillales</taxon>
        <taxon>Saccharospirillaceae</taxon>
        <taxon>Gynuella</taxon>
    </lineage>
</organism>
<protein>
    <recommendedName>
        <fullName evidence="10">tRNA 5-methylaminomethyl-2-thiouridine biosynthesis bifunctional protein MnmC</fullName>
        <shortName evidence="10">tRNA mnm(5)s(2)U biosynthesis bifunctional protein</shortName>
    </recommendedName>
    <domain>
        <recommendedName>
            <fullName evidence="10">tRNA (mnm(5)s(2)U34)-methyltransferase</fullName>
            <ecNumber evidence="10">2.1.1.61</ecNumber>
        </recommendedName>
    </domain>
    <domain>
        <recommendedName>
            <fullName evidence="10">FAD-dependent cmnm(5)s(2)U34 oxidoreductase</fullName>
            <ecNumber evidence="10">1.5.-.-</ecNumber>
        </recommendedName>
    </domain>
</protein>
<dbReference type="SUPFAM" id="SSF54373">
    <property type="entry name" value="FAD-linked reductases, C-terminal domain"/>
    <property type="match status" value="1"/>
</dbReference>
<evidence type="ECO:0000259" key="11">
    <source>
        <dbReference type="Pfam" id="PF01266"/>
    </source>
</evidence>
<dbReference type="SUPFAM" id="SSF51905">
    <property type="entry name" value="FAD/NAD(P)-binding domain"/>
    <property type="match status" value="1"/>
</dbReference>
<dbReference type="InterPro" id="IPR029063">
    <property type="entry name" value="SAM-dependent_MTases_sf"/>
</dbReference>
<feature type="region of interest" description="FAD-dependent cmnm(5)s(2)U34 oxidoreductase" evidence="10">
    <location>
        <begin position="268"/>
        <end position="653"/>
    </location>
</feature>
<evidence type="ECO:0000256" key="3">
    <source>
        <dbReference type="ARBA" id="ARBA00022630"/>
    </source>
</evidence>
<evidence type="ECO:0000256" key="9">
    <source>
        <dbReference type="ARBA" id="ARBA00023268"/>
    </source>
</evidence>